<evidence type="ECO:0000256" key="3">
    <source>
        <dbReference type="ARBA" id="ARBA00023237"/>
    </source>
</evidence>
<sequence length="283" mass="32002">MPIKINIGSRLAGGLALLFAVSLLISGCGGSHGGKTESHLPVLDELIRARRDYDKGHYSDAVLSLAQFTDRHPGSRFMDEALFKLGKSHQYIAEYLLATDSFRRILDDYPQSEWLEEATYELGRSAYLGSKGPDYDQEATYDAISTFRLYLRQYPEGNFVKDVEELLFICEDRLVRKAYISGDTYLKVHRMEPARFYFDKGIAIRSDVPAAADCLLGLARSYKIEKKPIKALEAFERLQIWLEGEGANLLEAEKHDRLLESIANEMNSLTVGEEIFPPDSMTE</sequence>
<accession>A0A948WBD0</accession>
<keyword evidence="3" id="KW-0998">Cell outer membrane</keyword>
<dbReference type="Pfam" id="PF13525">
    <property type="entry name" value="YfiO"/>
    <property type="match status" value="1"/>
</dbReference>
<dbReference type="SUPFAM" id="SSF48452">
    <property type="entry name" value="TPR-like"/>
    <property type="match status" value="1"/>
</dbReference>
<dbReference type="InterPro" id="IPR011990">
    <property type="entry name" value="TPR-like_helical_dom_sf"/>
</dbReference>
<comment type="caution">
    <text evidence="5">The sequence shown here is derived from an EMBL/GenBank/DDBJ whole genome shotgun (WGS) entry which is preliminary data.</text>
</comment>
<proteinExistence type="predicted"/>
<dbReference type="NCBIfam" id="TIGR03302">
    <property type="entry name" value="OM_YfiO"/>
    <property type="match status" value="1"/>
</dbReference>
<dbReference type="AlphaFoldDB" id="A0A948WBD0"/>
<evidence type="ECO:0000313" key="6">
    <source>
        <dbReference type="Proteomes" id="UP000777784"/>
    </source>
</evidence>
<keyword evidence="1" id="KW-0732">Signal</keyword>
<evidence type="ECO:0000259" key="4">
    <source>
        <dbReference type="Pfam" id="PF13525"/>
    </source>
</evidence>
<name>A0A948WBD0_UNCEI</name>
<gene>
    <name evidence="5" type="primary">bamD</name>
    <name evidence="5" type="ORF">KJ970_02870</name>
</gene>
<protein>
    <submittedName>
        <fullName evidence="5">Outer membrane protein assembly factor BamD</fullName>
    </submittedName>
</protein>
<dbReference type="PROSITE" id="PS51257">
    <property type="entry name" value="PROKAR_LIPOPROTEIN"/>
    <property type="match status" value="1"/>
</dbReference>
<dbReference type="InterPro" id="IPR039565">
    <property type="entry name" value="BamD-like"/>
</dbReference>
<evidence type="ECO:0000256" key="2">
    <source>
        <dbReference type="ARBA" id="ARBA00023136"/>
    </source>
</evidence>
<dbReference type="Gene3D" id="1.25.40.10">
    <property type="entry name" value="Tetratricopeptide repeat domain"/>
    <property type="match status" value="1"/>
</dbReference>
<keyword evidence="2" id="KW-0472">Membrane</keyword>
<dbReference type="EMBL" id="JAHJDP010000018">
    <property type="protein sequence ID" value="MBU2689843.1"/>
    <property type="molecule type" value="Genomic_DNA"/>
</dbReference>
<dbReference type="InterPro" id="IPR017689">
    <property type="entry name" value="BamD"/>
</dbReference>
<dbReference type="Proteomes" id="UP000777784">
    <property type="component" value="Unassembled WGS sequence"/>
</dbReference>
<reference evidence="5" key="1">
    <citation type="submission" date="2021-05" db="EMBL/GenBank/DDBJ databases">
        <title>Energy efficiency and biological interactions define the core microbiome of deep oligotrophic groundwater.</title>
        <authorList>
            <person name="Mehrshad M."/>
            <person name="Lopez-Fernandez M."/>
            <person name="Bell E."/>
            <person name="Bernier-Latmani R."/>
            <person name="Bertilsson S."/>
            <person name="Dopson M."/>
        </authorList>
    </citation>
    <scope>NUCLEOTIDE SEQUENCE</scope>
    <source>
        <strain evidence="5">Modern_marine.mb.64</strain>
    </source>
</reference>
<evidence type="ECO:0000313" key="5">
    <source>
        <dbReference type="EMBL" id="MBU2689843.1"/>
    </source>
</evidence>
<feature type="domain" description="Outer membrane lipoprotein BamD-like" evidence="4">
    <location>
        <begin position="49"/>
        <end position="190"/>
    </location>
</feature>
<organism evidence="5 6">
    <name type="scientific">Eiseniibacteriota bacterium</name>
    <dbReference type="NCBI Taxonomy" id="2212470"/>
    <lineage>
        <taxon>Bacteria</taxon>
        <taxon>Candidatus Eiseniibacteriota</taxon>
    </lineage>
</organism>
<evidence type="ECO:0000256" key="1">
    <source>
        <dbReference type="ARBA" id="ARBA00022729"/>
    </source>
</evidence>